<reference evidence="6" key="1">
    <citation type="submission" date="2019-08" db="EMBL/GenBank/DDBJ databases">
        <authorList>
            <person name="Kucharzyk K."/>
            <person name="Murdoch R.W."/>
            <person name="Higgins S."/>
            <person name="Loffler F."/>
        </authorList>
    </citation>
    <scope>NUCLEOTIDE SEQUENCE</scope>
</reference>
<dbReference type="GO" id="GO:0004416">
    <property type="term" value="F:hydroxyacylglutathione hydrolase activity"/>
    <property type="evidence" value="ECO:0007669"/>
    <property type="project" value="UniProtKB-EC"/>
</dbReference>
<name>A0A644WEP9_9ZZZZ</name>
<dbReference type="EC" id="3.1.2.6" evidence="6"/>
<comment type="caution">
    <text evidence="6">The sequence shown here is derived from an EMBL/GenBank/DDBJ whole genome shotgun (WGS) entry which is preliminary data.</text>
</comment>
<dbReference type="InterPro" id="IPR051453">
    <property type="entry name" value="MBL_Glyoxalase_II"/>
</dbReference>
<keyword evidence="2" id="KW-0479">Metal-binding</keyword>
<evidence type="ECO:0000256" key="3">
    <source>
        <dbReference type="ARBA" id="ARBA00022801"/>
    </source>
</evidence>
<feature type="domain" description="Metallo-beta-lactamase" evidence="5">
    <location>
        <begin position="12"/>
        <end position="200"/>
    </location>
</feature>
<keyword evidence="4" id="KW-0862">Zinc</keyword>
<evidence type="ECO:0000256" key="1">
    <source>
        <dbReference type="ARBA" id="ARBA00001947"/>
    </source>
</evidence>
<evidence type="ECO:0000313" key="6">
    <source>
        <dbReference type="EMBL" id="MPM02326.1"/>
    </source>
</evidence>
<dbReference type="SUPFAM" id="SSF56281">
    <property type="entry name" value="Metallo-hydrolase/oxidoreductase"/>
    <property type="match status" value="1"/>
</dbReference>
<keyword evidence="3 6" id="KW-0378">Hydrolase</keyword>
<dbReference type="InterPro" id="IPR036866">
    <property type="entry name" value="RibonucZ/Hydroxyglut_hydro"/>
</dbReference>
<evidence type="ECO:0000256" key="2">
    <source>
        <dbReference type="ARBA" id="ARBA00022723"/>
    </source>
</evidence>
<sequence>MFVERLVVGPYQTNCYIFGNEETSSAWIIDPGSDESVIIRSLEKRNVTPVAILLTHTHWDHITALGGLKKHWPELEILVSKEDSLYLGPDGYDNLKQVCFDKSFWDKYETELSHLPQPTAFLHDGQFLQDSRLTVLATPGHTPGGLCFYHEEGQFMFTGDTLFAGSIGRTDLQGGSYSLIIESCKRLLTLPEEVQILPGHGPASTIAREQHNPYL</sequence>
<proteinExistence type="predicted"/>
<gene>
    <name evidence="6" type="primary">gloC_12</name>
    <name evidence="6" type="ORF">SDC9_48572</name>
</gene>
<dbReference type="InterPro" id="IPR001279">
    <property type="entry name" value="Metallo-B-lactamas"/>
</dbReference>
<evidence type="ECO:0000256" key="4">
    <source>
        <dbReference type="ARBA" id="ARBA00022833"/>
    </source>
</evidence>
<dbReference type="CDD" id="cd06262">
    <property type="entry name" value="metallo-hydrolase-like_MBL-fold"/>
    <property type="match status" value="1"/>
</dbReference>
<evidence type="ECO:0000259" key="5">
    <source>
        <dbReference type="SMART" id="SM00849"/>
    </source>
</evidence>
<dbReference type="SMART" id="SM00849">
    <property type="entry name" value="Lactamase_B"/>
    <property type="match status" value="1"/>
</dbReference>
<dbReference type="Pfam" id="PF00753">
    <property type="entry name" value="Lactamase_B"/>
    <property type="match status" value="1"/>
</dbReference>
<dbReference type="AlphaFoldDB" id="A0A644WEP9"/>
<dbReference type="PANTHER" id="PTHR46233:SF3">
    <property type="entry name" value="HYDROXYACYLGLUTATHIONE HYDROLASE GLOC"/>
    <property type="match status" value="1"/>
</dbReference>
<comment type="cofactor">
    <cofactor evidence="1">
        <name>Zn(2+)</name>
        <dbReference type="ChEBI" id="CHEBI:29105"/>
    </cofactor>
</comment>
<dbReference type="EMBL" id="VSSQ01000860">
    <property type="protein sequence ID" value="MPM02326.1"/>
    <property type="molecule type" value="Genomic_DNA"/>
</dbReference>
<protein>
    <submittedName>
        <fullName evidence="6">Hydroxyacylglutathione hydrolase GloC</fullName>
        <ecNumber evidence="6">3.1.2.6</ecNumber>
    </submittedName>
</protein>
<organism evidence="6">
    <name type="scientific">bioreactor metagenome</name>
    <dbReference type="NCBI Taxonomy" id="1076179"/>
    <lineage>
        <taxon>unclassified sequences</taxon>
        <taxon>metagenomes</taxon>
        <taxon>ecological metagenomes</taxon>
    </lineage>
</organism>
<dbReference type="Gene3D" id="3.60.15.10">
    <property type="entry name" value="Ribonuclease Z/Hydroxyacylglutathione hydrolase-like"/>
    <property type="match status" value="1"/>
</dbReference>
<dbReference type="GO" id="GO:0046872">
    <property type="term" value="F:metal ion binding"/>
    <property type="evidence" value="ECO:0007669"/>
    <property type="project" value="UniProtKB-KW"/>
</dbReference>
<dbReference type="PANTHER" id="PTHR46233">
    <property type="entry name" value="HYDROXYACYLGLUTATHIONE HYDROLASE GLOC"/>
    <property type="match status" value="1"/>
</dbReference>
<accession>A0A644WEP9</accession>